<gene>
    <name evidence="1" type="ORF">GLOINDRAFT_25837</name>
</gene>
<evidence type="ECO:0000313" key="1">
    <source>
        <dbReference type="EMBL" id="ESA13610.1"/>
    </source>
</evidence>
<organism evidence="1">
    <name type="scientific">Rhizophagus irregularis (strain DAOM 181602 / DAOM 197198 / MUCL 43194)</name>
    <name type="common">Arbuscular mycorrhizal fungus</name>
    <name type="synonym">Glomus intraradices</name>
    <dbReference type="NCBI Taxonomy" id="747089"/>
    <lineage>
        <taxon>Eukaryota</taxon>
        <taxon>Fungi</taxon>
        <taxon>Fungi incertae sedis</taxon>
        <taxon>Mucoromycota</taxon>
        <taxon>Glomeromycotina</taxon>
        <taxon>Glomeromycetes</taxon>
        <taxon>Glomerales</taxon>
        <taxon>Glomeraceae</taxon>
        <taxon>Rhizophagus</taxon>
    </lineage>
</organism>
<dbReference type="HOGENOM" id="CLU_204791_0_0_1"/>
<protein>
    <submittedName>
        <fullName evidence="1">Uncharacterized protein</fullName>
    </submittedName>
</protein>
<sequence length="63" mass="7132">MFIERSHVDQKNQNDFAGVDADRLKLWRVNTDQTISKEILNDELEDPAKTIGETFLGVQGGNI</sequence>
<dbReference type="VEuPathDB" id="FungiDB:RhiirFUN_005163"/>
<proteinExistence type="predicted"/>
<accession>U9TZU1</accession>
<dbReference type="EMBL" id="KI283725">
    <property type="protein sequence ID" value="ESA13610.1"/>
    <property type="molecule type" value="Genomic_DNA"/>
</dbReference>
<reference evidence="1" key="1">
    <citation type="submission" date="2013-07" db="EMBL/GenBank/DDBJ databases">
        <title>The genome of an arbuscular mycorrhizal fungus provides insights into the evolution of the oldest plant symbiosis.</title>
        <authorList>
            <consortium name="DOE Joint Genome Institute"/>
            <person name="Tisserant E."/>
            <person name="Malbreil M."/>
            <person name="Kuo A."/>
            <person name="Kohler A."/>
            <person name="Symeonidi A."/>
            <person name="Balestrini R."/>
            <person name="Charron P."/>
            <person name="Duensing N."/>
            <person name="Frei-dit-Frey N."/>
            <person name="Gianinazzi-Pearson V."/>
            <person name="Gilbert B."/>
            <person name="Handa Y."/>
            <person name="Hijri M."/>
            <person name="Kaul R."/>
            <person name="Kawaguchi M."/>
            <person name="Krajinski F."/>
            <person name="Lammers P."/>
            <person name="Lapierre D."/>
            <person name="Masclaux F.G."/>
            <person name="Murat C."/>
            <person name="Morin E."/>
            <person name="Ndikumana S."/>
            <person name="Pagni M."/>
            <person name="Petitpierre D."/>
            <person name="Requena N."/>
            <person name="Rosikiewicz P."/>
            <person name="Riley R."/>
            <person name="Saito K."/>
            <person name="San Clemente H."/>
            <person name="Shapiro H."/>
            <person name="van Tuinen D."/>
            <person name="Becard G."/>
            <person name="Bonfante P."/>
            <person name="Paszkowski U."/>
            <person name="Shachar-Hill Y."/>
            <person name="Young J.P."/>
            <person name="Sanders I.R."/>
            <person name="Henrissat B."/>
            <person name="Rensing S.A."/>
            <person name="Grigoriev I.V."/>
            <person name="Corradi N."/>
            <person name="Roux C."/>
            <person name="Martin F."/>
        </authorList>
    </citation>
    <scope>NUCLEOTIDE SEQUENCE</scope>
    <source>
        <strain evidence="1">DAOM 197198</strain>
    </source>
</reference>
<name>U9TZU1_RHIID</name>
<dbReference type="AlphaFoldDB" id="U9TZU1"/>